<name>A0AAV4U2N9_CAEEX</name>
<gene>
    <name evidence="2" type="ORF">CEXT_734671</name>
</gene>
<dbReference type="Proteomes" id="UP001054945">
    <property type="component" value="Unassembled WGS sequence"/>
</dbReference>
<sequence>MGPVASKDSVAEITTIRKGIGHGVLSPVSNGQPESSADGSVAIRDKDSWNPEDSHPGIRFRGLERVVFLRRQLDEECREAPVRC</sequence>
<reference evidence="2 3" key="1">
    <citation type="submission" date="2021-06" db="EMBL/GenBank/DDBJ databases">
        <title>Caerostris extrusa draft genome.</title>
        <authorList>
            <person name="Kono N."/>
            <person name="Arakawa K."/>
        </authorList>
    </citation>
    <scope>NUCLEOTIDE SEQUENCE [LARGE SCALE GENOMIC DNA]</scope>
</reference>
<evidence type="ECO:0000256" key="1">
    <source>
        <dbReference type="SAM" id="MobiDB-lite"/>
    </source>
</evidence>
<evidence type="ECO:0000313" key="2">
    <source>
        <dbReference type="EMBL" id="GIY52005.1"/>
    </source>
</evidence>
<feature type="compositionally biased region" description="Polar residues" evidence="1">
    <location>
        <begin position="27"/>
        <end position="38"/>
    </location>
</feature>
<feature type="region of interest" description="Disordered" evidence="1">
    <location>
        <begin position="21"/>
        <end position="56"/>
    </location>
</feature>
<feature type="compositionally biased region" description="Basic and acidic residues" evidence="1">
    <location>
        <begin position="43"/>
        <end position="56"/>
    </location>
</feature>
<protein>
    <submittedName>
        <fullName evidence="2">Uncharacterized protein</fullName>
    </submittedName>
</protein>
<keyword evidence="3" id="KW-1185">Reference proteome</keyword>
<dbReference type="EMBL" id="BPLR01012185">
    <property type="protein sequence ID" value="GIY52005.1"/>
    <property type="molecule type" value="Genomic_DNA"/>
</dbReference>
<accession>A0AAV4U2N9</accession>
<comment type="caution">
    <text evidence="2">The sequence shown here is derived from an EMBL/GenBank/DDBJ whole genome shotgun (WGS) entry which is preliminary data.</text>
</comment>
<dbReference type="AlphaFoldDB" id="A0AAV4U2N9"/>
<proteinExistence type="predicted"/>
<organism evidence="2 3">
    <name type="scientific">Caerostris extrusa</name>
    <name type="common">Bark spider</name>
    <name type="synonym">Caerostris bankana</name>
    <dbReference type="NCBI Taxonomy" id="172846"/>
    <lineage>
        <taxon>Eukaryota</taxon>
        <taxon>Metazoa</taxon>
        <taxon>Ecdysozoa</taxon>
        <taxon>Arthropoda</taxon>
        <taxon>Chelicerata</taxon>
        <taxon>Arachnida</taxon>
        <taxon>Araneae</taxon>
        <taxon>Araneomorphae</taxon>
        <taxon>Entelegynae</taxon>
        <taxon>Araneoidea</taxon>
        <taxon>Araneidae</taxon>
        <taxon>Caerostris</taxon>
    </lineage>
</organism>
<evidence type="ECO:0000313" key="3">
    <source>
        <dbReference type="Proteomes" id="UP001054945"/>
    </source>
</evidence>